<dbReference type="PANTHER" id="PTHR10682">
    <property type="entry name" value="POLY A POLYMERASE"/>
    <property type="match status" value="1"/>
</dbReference>
<evidence type="ECO:0000256" key="2">
    <source>
        <dbReference type="ARBA" id="ARBA00010912"/>
    </source>
</evidence>
<dbReference type="WBParaSite" id="Gr19_v10_g9459.t1">
    <property type="protein sequence ID" value="Gr19_v10_g9459.t1"/>
    <property type="gene ID" value="Gr19_v10_g9459"/>
</dbReference>
<keyword evidence="5" id="KW-0808">Transferase</keyword>
<comment type="subcellular location">
    <subcellularLocation>
        <location evidence="1">Nucleus</location>
    </subcellularLocation>
</comment>
<evidence type="ECO:0000256" key="3">
    <source>
        <dbReference type="ARBA" id="ARBA00012388"/>
    </source>
</evidence>
<evidence type="ECO:0000256" key="1">
    <source>
        <dbReference type="ARBA" id="ARBA00004123"/>
    </source>
</evidence>
<dbReference type="InterPro" id="IPR007012">
    <property type="entry name" value="PolA_pol_cen_dom"/>
</dbReference>
<reference evidence="12" key="1">
    <citation type="submission" date="2022-11" db="UniProtKB">
        <authorList>
            <consortium name="WormBaseParasite"/>
        </authorList>
    </citation>
    <scope>IDENTIFICATION</scope>
</reference>
<comment type="similarity">
    <text evidence="2">Belongs to the poly(A) polymerase family.</text>
</comment>
<keyword evidence="6" id="KW-0547">Nucleotide-binding</keyword>
<feature type="domain" description="Poly(A) polymerase central" evidence="10">
    <location>
        <begin position="341"/>
        <end position="491"/>
    </location>
</feature>
<dbReference type="Proteomes" id="UP000887572">
    <property type="component" value="Unplaced"/>
</dbReference>
<dbReference type="EC" id="2.7.7.19" evidence="3"/>
<dbReference type="PANTHER" id="PTHR10682:SF10">
    <property type="entry name" value="POLYNUCLEOTIDE ADENYLYLTRANSFERASE"/>
    <property type="match status" value="1"/>
</dbReference>
<evidence type="ECO:0000256" key="7">
    <source>
        <dbReference type="ARBA" id="ARBA00022840"/>
    </source>
</evidence>
<dbReference type="GO" id="GO:0005524">
    <property type="term" value="F:ATP binding"/>
    <property type="evidence" value="ECO:0007669"/>
    <property type="project" value="UniProtKB-KW"/>
</dbReference>
<evidence type="ECO:0000256" key="5">
    <source>
        <dbReference type="ARBA" id="ARBA00022679"/>
    </source>
</evidence>
<dbReference type="Gene3D" id="1.10.1410.10">
    <property type="match status" value="1"/>
</dbReference>
<accession>A0A914IC39</accession>
<dbReference type="GO" id="GO:0006397">
    <property type="term" value="P:mRNA processing"/>
    <property type="evidence" value="ECO:0007669"/>
    <property type="project" value="UniProtKB-KW"/>
</dbReference>
<keyword evidence="11" id="KW-1185">Reference proteome</keyword>
<evidence type="ECO:0000259" key="10">
    <source>
        <dbReference type="Pfam" id="PF04928"/>
    </source>
</evidence>
<evidence type="ECO:0000313" key="11">
    <source>
        <dbReference type="Proteomes" id="UP000887572"/>
    </source>
</evidence>
<dbReference type="GO" id="GO:0005634">
    <property type="term" value="C:nucleus"/>
    <property type="evidence" value="ECO:0007669"/>
    <property type="project" value="UniProtKB-SubCell"/>
</dbReference>
<keyword evidence="7" id="KW-0067">ATP-binding</keyword>
<evidence type="ECO:0000256" key="4">
    <source>
        <dbReference type="ARBA" id="ARBA00022664"/>
    </source>
</evidence>
<sequence length="499" mass="58794">MDFQRKLDKNCLELYKSDEFLMQNYDAKLKEANINLYQISDAWQQIDFDEITSKNFENVGAVENKEEQTVKLLAINQLKNIFEYWSNEARFQRPVSHYLKPNNEALNTICMLPEWFDLKRNVFGIFHCNMNGRHKCVDNSLYCKLCKDSRVQFLLRHSMDKLSPVPKFEIIFLNVHFVVNFVVVPVPQVPKVNFDARQIQIFLHTFGKHLHKLITKSFIDDGTYAFDQNKNDQLKRQLEEEVFLTDNDDDVARILDALEKINNLKASNKIESVNPSGLATMNHENDKQNRQKMEEIKANLTILSSHAFHLKILEFLLMRNELFRINHHFDENVMNGSTLRNFRAAYGYIELWAKKRNIFNANFGHYNSQVIIILLTKVFLLFPGNVSVPFLLEKFFFIFSTWDWPLPLQLSEIEYKKEDEFLSWSTGREWFDKRQENNIGQQFSLQMPIISPVFPEQNMTKLINASDAKKIQNEFLIAFKKIRAVKEGMTSINEPMKDD</sequence>
<evidence type="ECO:0000256" key="8">
    <source>
        <dbReference type="ARBA" id="ARBA00023242"/>
    </source>
</evidence>
<dbReference type="GO" id="GO:1990817">
    <property type="term" value="F:poly(A) RNA polymerase activity"/>
    <property type="evidence" value="ECO:0007669"/>
    <property type="project" value="UniProtKB-EC"/>
</dbReference>
<keyword evidence="8" id="KW-0539">Nucleus</keyword>
<protein>
    <recommendedName>
        <fullName evidence="3">polynucleotide adenylyltransferase</fullName>
        <ecNumber evidence="3">2.7.7.19</ecNumber>
    </recommendedName>
</protein>
<dbReference type="Pfam" id="PF04928">
    <property type="entry name" value="PAP_central"/>
    <property type="match status" value="1"/>
</dbReference>
<dbReference type="SUPFAM" id="SSF81631">
    <property type="entry name" value="PAP/OAS1 substrate-binding domain"/>
    <property type="match status" value="1"/>
</dbReference>
<comment type="catalytic activity">
    <reaction evidence="9">
        <text>RNA(n) + ATP = RNA(n)-3'-adenine ribonucleotide + diphosphate</text>
        <dbReference type="Rhea" id="RHEA:11332"/>
        <dbReference type="Rhea" id="RHEA-COMP:14527"/>
        <dbReference type="Rhea" id="RHEA-COMP:17347"/>
        <dbReference type="ChEBI" id="CHEBI:30616"/>
        <dbReference type="ChEBI" id="CHEBI:33019"/>
        <dbReference type="ChEBI" id="CHEBI:140395"/>
        <dbReference type="ChEBI" id="CHEBI:173115"/>
        <dbReference type="EC" id="2.7.7.19"/>
    </reaction>
</comment>
<evidence type="ECO:0000313" key="12">
    <source>
        <dbReference type="WBParaSite" id="Gr19_v10_g9459.t1"/>
    </source>
</evidence>
<evidence type="ECO:0000256" key="9">
    <source>
        <dbReference type="ARBA" id="ARBA00048830"/>
    </source>
</evidence>
<organism evidence="11 12">
    <name type="scientific">Globodera rostochiensis</name>
    <name type="common">Golden nematode worm</name>
    <name type="synonym">Heterodera rostochiensis</name>
    <dbReference type="NCBI Taxonomy" id="31243"/>
    <lineage>
        <taxon>Eukaryota</taxon>
        <taxon>Metazoa</taxon>
        <taxon>Ecdysozoa</taxon>
        <taxon>Nematoda</taxon>
        <taxon>Chromadorea</taxon>
        <taxon>Rhabditida</taxon>
        <taxon>Tylenchina</taxon>
        <taxon>Tylenchomorpha</taxon>
        <taxon>Tylenchoidea</taxon>
        <taxon>Heteroderidae</taxon>
        <taxon>Heteroderinae</taxon>
        <taxon>Globodera</taxon>
    </lineage>
</organism>
<keyword evidence="4" id="KW-0507">mRNA processing</keyword>
<proteinExistence type="inferred from homology"/>
<dbReference type="AlphaFoldDB" id="A0A914IC39"/>
<evidence type="ECO:0000256" key="6">
    <source>
        <dbReference type="ARBA" id="ARBA00022741"/>
    </source>
</evidence>
<name>A0A914IC39_GLORO</name>